<dbReference type="RefSeq" id="WP_195004447.1">
    <property type="nucleotide sequence ID" value="NZ_JADLQN010000006.1"/>
</dbReference>
<evidence type="ECO:0000259" key="3">
    <source>
        <dbReference type="PROSITE" id="PS50977"/>
    </source>
</evidence>
<keyword evidence="1 2" id="KW-0238">DNA-binding</keyword>
<dbReference type="SUPFAM" id="SSF48498">
    <property type="entry name" value="Tetracyclin repressor-like, C-terminal domain"/>
    <property type="match status" value="1"/>
</dbReference>
<evidence type="ECO:0000256" key="1">
    <source>
        <dbReference type="ARBA" id="ARBA00023125"/>
    </source>
</evidence>
<proteinExistence type="predicted"/>
<dbReference type="PROSITE" id="PS50977">
    <property type="entry name" value="HTH_TETR_2"/>
    <property type="match status" value="1"/>
</dbReference>
<dbReference type="PANTHER" id="PTHR30055:SF226">
    <property type="entry name" value="HTH-TYPE TRANSCRIPTIONAL REGULATOR PKSA"/>
    <property type="match status" value="1"/>
</dbReference>
<dbReference type="PANTHER" id="PTHR30055">
    <property type="entry name" value="HTH-TYPE TRANSCRIPTIONAL REGULATOR RUTR"/>
    <property type="match status" value="1"/>
</dbReference>
<gene>
    <name evidence="4" type="ORF">IU449_24150</name>
</gene>
<evidence type="ECO:0000256" key="2">
    <source>
        <dbReference type="PROSITE-ProRule" id="PRU00335"/>
    </source>
</evidence>
<organism evidence="4 5">
    <name type="scientific">Nocardia higoensis</name>
    <dbReference type="NCBI Taxonomy" id="228599"/>
    <lineage>
        <taxon>Bacteria</taxon>
        <taxon>Bacillati</taxon>
        <taxon>Actinomycetota</taxon>
        <taxon>Actinomycetes</taxon>
        <taxon>Mycobacteriales</taxon>
        <taxon>Nocardiaceae</taxon>
        <taxon>Nocardia</taxon>
    </lineage>
</organism>
<dbReference type="Pfam" id="PF00440">
    <property type="entry name" value="TetR_N"/>
    <property type="match status" value="1"/>
</dbReference>
<sequence length="210" mass="22670">MTISAGRQYGGRAVAERKAERRARFLDAATRLFAEHGYADCSLAEVCAAAGLSKRQFYEEFETREDVLVAAYDRVQDEAAAAVVAALVGIGDEADRRDAMTAVLTAYLGAIGADPWRAKLAFVEVVGVSERMERHRRQRRRGWGVMLETAVVPRIVADGRVRGTPGLAAIALIGAINAVTGEWLLSDPRPPIADLVELLVPVAASLIENP</sequence>
<dbReference type="Gene3D" id="1.10.357.10">
    <property type="entry name" value="Tetracycline Repressor, domain 2"/>
    <property type="match status" value="1"/>
</dbReference>
<reference evidence="4 5" key="1">
    <citation type="submission" date="2020-10" db="EMBL/GenBank/DDBJ databases">
        <title>Identification of Nocardia species via Next-generation sequencing and recognition of intraspecies genetic diversity.</title>
        <authorList>
            <person name="Li P."/>
            <person name="Li P."/>
            <person name="Lu B."/>
        </authorList>
    </citation>
    <scope>NUCLEOTIDE SEQUENCE [LARGE SCALE GENOMIC DNA]</scope>
    <source>
        <strain evidence="4 5">BJ06-0143</strain>
    </source>
</reference>
<dbReference type="InterPro" id="IPR036271">
    <property type="entry name" value="Tet_transcr_reg_TetR-rel_C_sf"/>
</dbReference>
<evidence type="ECO:0000313" key="4">
    <source>
        <dbReference type="EMBL" id="MBF6357601.1"/>
    </source>
</evidence>
<dbReference type="Proteomes" id="UP000707731">
    <property type="component" value="Unassembled WGS sequence"/>
</dbReference>
<accession>A0ABS0DGP1</accession>
<dbReference type="SUPFAM" id="SSF46689">
    <property type="entry name" value="Homeodomain-like"/>
    <property type="match status" value="1"/>
</dbReference>
<dbReference type="PRINTS" id="PR00455">
    <property type="entry name" value="HTHTETR"/>
</dbReference>
<feature type="DNA-binding region" description="H-T-H motif" evidence="2">
    <location>
        <begin position="42"/>
        <end position="61"/>
    </location>
</feature>
<dbReference type="InterPro" id="IPR009057">
    <property type="entry name" value="Homeodomain-like_sf"/>
</dbReference>
<dbReference type="EMBL" id="JADLQN010000006">
    <property type="protein sequence ID" value="MBF6357601.1"/>
    <property type="molecule type" value="Genomic_DNA"/>
</dbReference>
<dbReference type="InterPro" id="IPR001647">
    <property type="entry name" value="HTH_TetR"/>
</dbReference>
<evidence type="ECO:0000313" key="5">
    <source>
        <dbReference type="Proteomes" id="UP000707731"/>
    </source>
</evidence>
<feature type="domain" description="HTH tetR-type" evidence="3">
    <location>
        <begin position="19"/>
        <end position="79"/>
    </location>
</feature>
<comment type="caution">
    <text evidence="4">The sequence shown here is derived from an EMBL/GenBank/DDBJ whole genome shotgun (WGS) entry which is preliminary data.</text>
</comment>
<name>A0ABS0DGP1_9NOCA</name>
<dbReference type="InterPro" id="IPR050109">
    <property type="entry name" value="HTH-type_TetR-like_transc_reg"/>
</dbReference>
<protein>
    <submittedName>
        <fullName evidence="4">TetR/AcrR family transcriptional regulator</fullName>
    </submittedName>
</protein>
<keyword evidence="5" id="KW-1185">Reference proteome</keyword>